<dbReference type="Proteomes" id="UP000838672">
    <property type="component" value="Unassembled WGS sequence"/>
</dbReference>
<dbReference type="RefSeq" id="WP_237466650.1">
    <property type="nucleotide sequence ID" value="NZ_CAKLDI010000001.1"/>
</dbReference>
<organism evidence="1 2">
    <name type="scientific">Vibrio stylophorae</name>
    <dbReference type="NCBI Taxonomy" id="659351"/>
    <lineage>
        <taxon>Bacteria</taxon>
        <taxon>Pseudomonadati</taxon>
        <taxon>Pseudomonadota</taxon>
        <taxon>Gammaproteobacteria</taxon>
        <taxon>Vibrionales</taxon>
        <taxon>Vibrionaceae</taxon>
        <taxon>Vibrio</taxon>
    </lineage>
</organism>
<dbReference type="Pfam" id="PF11743">
    <property type="entry name" value="DUF3301"/>
    <property type="match status" value="1"/>
</dbReference>
<accession>A0ABM8ZV94</accession>
<reference evidence="1" key="1">
    <citation type="submission" date="2021-11" db="EMBL/GenBank/DDBJ databases">
        <authorList>
            <person name="Rodrigo-Torres L."/>
            <person name="Arahal R. D."/>
            <person name="Lucena T."/>
        </authorList>
    </citation>
    <scope>NUCLEOTIDE SEQUENCE</scope>
    <source>
        <strain evidence="1">CECT 7929</strain>
    </source>
</reference>
<evidence type="ECO:0000313" key="2">
    <source>
        <dbReference type="Proteomes" id="UP000838672"/>
    </source>
</evidence>
<evidence type="ECO:0000313" key="1">
    <source>
        <dbReference type="EMBL" id="CAH0534244.1"/>
    </source>
</evidence>
<comment type="caution">
    <text evidence="1">The sequence shown here is derived from an EMBL/GenBank/DDBJ whole genome shotgun (WGS) entry which is preliminary data.</text>
</comment>
<evidence type="ECO:0008006" key="3">
    <source>
        <dbReference type="Google" id="ProtNLM"/>
    </source>
</evidence>
<keyword evidence="2" id="KW-1185">Reference proteome</keyword>
<protein>
    <recommendedName>
        <fullName evidence="3">DUF3301 domain-containing protein</fullName>
    </recommendedName>
</protein>
<sequence length="116" mass="13521">MSLVAIVALVFAACLFWQQRKQSELAHFHASRYCKQQSLQLLTVARERWQWHWRKGARGLCTHYQFEFSATGDDHYQGQLVMQGMRLLQIKTPPHHLPTAPPPEQGCCVVNLKDYR</sequence>
<gene>
    <name evidence="1" type="ORF">VST7929_02158</name>
</gene>
<name>A0ABM8ZV94_9VIBR</name>
<proteinExistence type="predicted"/>
<dbReference type="EMBL" id="CAKLDI010000001">
    <property type="protein sequence ID" value="CAH0534244.1"/>
    <property type="molecule type" value="Genomic_DNA"/>
</dbReference>
<dbReference type="InterPro" id="IPR021732">
    <property type="entry name" value="DUF3301"/>
</dbReference>